<dbReference type="InterPro" id="IPR009057">
    <property type="entry name" value="Homeodomain-like_sf"/>
</dbReference>
<accession>A0A0J6WY96</accession>
<dbReference type="InterPro" id="IPR018060">
    <property type="entry name" value="HTH_AraC"/>
</dbReference>
<dbReference type="SUPFAM" id="SSF46689">
    <property type="entry name" value="Homeodomain-like"/>
    <property type="match status" value="1"/>
</dbReference>
<evidence type="ECO:0000313" key="5">
    <source>
        <dbReference type="EMBL" id="KMO87604.1"/>
    </source>
</evidence>
<dbReference type="RefSeq" id="WP_048513058.1">
    <property type="nucleotide sequence ID" value="NZ_FUXD01000010.1"/>
</dbReference>
<dbReference type="GO" id="GO:0003700">
    <property type="term" value="F:DNA-binding transcription factor activity"/>
    <property type="evidence" value="ECO:0007669"/>
    <property type="project" value="InterPro"/>
</dbReference>
<evidence type="ECO:0000256" key="3">
    <source>
        <dbReference type="ARBA" id="ARBA00023163"/>
    </source>
</evidence>
<gene>
    <name evidence="5" type="ORF">AB840_01485</name>
</gene>
<dbReference type="PATRIC" id="fig|1122219.3.peg.1098"/>
<dbReference type="PROSITE" id="PS01124">
    <property type="entry name" value="HTH_ARAC_FAMILY_2"/>
    <property type="match status" value="1"/>
</dbReference>
<protein>
    <recommendedName>
        <fullName evidence="4">HTH araC/xylS-type domain-containing protein</fullName>
    </recommendedName>
</protein>
<evidence type="ECO:0000256" key="2">
    <source>
        <dbReference type="ARBA" id="ARBA00023125"/>
    </source>
</evidence>
<proteinExistence type="predicted"/>
<dbReference type="InParanoid" id="A0A0J6WY96"/>
<evidence type="ECO:0000259" key="4">
    <source>
        <dbReference type="PROSITE" id="PS01124"/>
    </source>
</evidence>
<dbReference type="AlphaFoldDB" id="A0A0J6WY96"/>
<dbReference type="Pfam" id="PF12833">
    <property type="entry name" value="HTH_18"/>
    <property type="match status" value="1"/>
</dbReference>
<dbReference type="Proteomes" id="UP000036503">
    <property type="component" value="Unassembled WGS sequence"/>
</dbReference>
<dbReference type="PANTHER" id="PTHR43280">
    <property type="entry name" value="ARAC-FAMILY TRANSCRIPTIONAL REGULATOR"/>
    <property type="match status" value="1"/>
</dbReference>
<dbReference type="GO" id="GO:0043565">
    <property type="term" value="F:sequence-specific DNA binding"/>
    <property type="evidence" value="ECO:0007669"/>
    <property type="project" value="InterPro"/>
</dbReference>
<keyword evidence="2" id="KW-0238">DNA-binding</keyword>
<organism evidence="5 6">
    <name type="scientific">Megasphaera cerevisiae DSM 20462</name>
    <dbReference type="NCBI Taxonomy" id="1122219"/>
    <lineage>
        <taxon>Bacteria</taxon>
        <taxon>Bacillati</taxon>
        <taxon>Bacillota</taxon>
        <taxon>Negativicutes</taxon>
        <taxon>Veillonellales</taxon>
        <taxon>Veillonellaceae</taxon>
        <taxon>Megasphaera</taxon>
    </lineage>
</organism>
<name>A0A0J6WY96_9FIRM</name>
<dbReference type="EMBL" id="LEKT01000003">
    <property type="protein sequence ID" value="KMO87604.1"/>
    <property type="molecule type" value="Genomic_DNA"/>
</dbReference>
<dbReference type="OrthoDB" id="183331at2"/>
<dbReference type="PANTHER" id="PTHR43280:SF2">
    <property type="entry name" value="HTH-TYPE TRANSCRIPTIONAL REGULATOR EXSA"/>
    <property type="match status" value="1"/>
</dbReference>
<sequence length="255" mass="30047">MQLQTYCFKKEVLYKEISVQHPIVDSYFEFDNSANEPIIVIPDGTSDIIFLYDQSRPEIYLGGTALRGRQRIFPIDGCAFGVRLQPGVFPDPLRDSLRNAVDSALLVTRQYPFEVMLEQMMAAKNFSARIRIFQNIFFPWIRSHVHPLTKFLITELQQKDKMEKIENIISETGYSHVHVNRVFKRDMGFSVKFYIDTLRIQQAIYHMKKDNIRNMQNFSEQLGFYDQSHFTKSFKAYTGYTPNQFYEVFKNSRRG</sequence>
<keyword evidence="3" id="KW-0804">Transcription</keyword>
<reference evidence="5 6" key="1">
    <citation type="submission" date="2015-06" db="EMBL/GenBank/DDBJ databases">
        <title>Draft genome sequence of beer spoilage bacterium Megasphaera cerevisiae type strain 20462.</title>
        <authorList>
            <person name="Kutumbaka K."/>
            <person name="Pasmowitz J."/>
            <person name="Mategko J."/>
            <person name="Reyes D."/>
            <person name="Friedrich A."/>
            <person name="Han S."/>
            <person name="Martens-Habbena W."/>
            <person name="Neal-McKinney J."/>
            <person name="Janagama H.K."/>
            <person name="Nadala C."/>
            <person name="Samadpour M."/>
        </authorList>
    </citation>
    <scope>NUCLEOTIDE SEQUENCE [LARGE SCALE GENOMIC DNA]</scope>
    <source>
        <strain evidence="5 6">DSM 20462</strain>
    </source>
</reference>
<dbReference type="STRING" id="39029.BSR42_01200"/>
<dbReference type="Gene3D" id="1.10.10.60">
    <property type="entry name" value="Homeodomain-like"/>
    <property type="match status" value="1"/>
</dbReference>
<evidence type="ECO:0000256" key="1">
    <source>
        <dbReference type="ARBA" id="ARBA00023015"/>
    </source>
</evidence>
<keyword evidence="6" id="KW-1185">Reference proteome</keyword>
<feature type="domain" description="HTH araC/xylS-type" evidence="4">
    <location>
        <begin position="146"/>
        <end position="248"/>
    </location>
</feature>
<keyword evidence="1" id="KW-0805">Transcription regulation</keyword>
<dbReference type="SMART" id="SM00342">
    <property type="entry name" value="HTH_ARAC"/>
    <property type="match status" value="1"/>
</dbReference>
<evidence type="ECO:0000313" key="6">
    <source>
        <dbReference type="Proteomes" id="UP000036503"/>
    </source>
</evidence>
<comment type="caution">
    <text evidence="5">The sequence shown here is derived from an EMBL/GenBank/DDBJ whole genome shotgun (WGS) entry which is preliminary data.</text>
</comment>